<evidence type="ECO:0008006" key="4">
    <source>
        <dbReference type="Google" id="ProtNLM"/>
    </source>
</evidence>
<keyword evidence="3" id="KW-1185">Reference proteome</keyword>
<proteinExistence type="predicted"/>
<protein>
    <recommendedName>
        <fullName evidence="4">Salt-induced outer membrane protein YdiY</fullName>
    </recommendedName>
</protein>
<dbReference type="OrthoDB" id="9806250at2"/>
<keyword evidence="1" id="KW-0732">Signal</keyword>
<accession>A0A1I5AAI6</accession>
<dbReference type="InterPro" id="IPR007433">
    <property type="entry name" value="DUF481"/>
</dbReference>
<dbReference type="Proteomes" id="UP000198968">
    <property type="component" value="Unassembled WGS sequence"/>
</dbReference>
<evidence type="ECO:0000313" key="2">
    <source>
        <dbReference type="EMBL" id="SFN59611.1"/>
    </source>
</evidence>
<gene>
    <name evidence="2" type="ORF">SAMN05428971_1967</name>
</gene>
<sequence length="339" mass="38603">MRCPTSFTPLLVTLCCAGWVQQAAADTVWLNNGDRLTGTIRYLSDGKLGIETQYAGTVTLDWNAVSTLASENPVNVENKKTGEHYQVRLSSSDPGYVWVERNEQEQQVSLRRIDEFMKAKVRTDQLAWTGNIDAGVKVKKASTKTDDYSFALNTKLNQGKWRHDIGATYNREQENESVNTDNYSLRYAFDYLVREQFFWQTRATYKRDWVENLSRQALIGTGPGYQLWDTELSTFSLSLLGGAFEYGYSDDREERHFGGSLRWNYQRYLLGKSVMLYSNGDIGHSLDDDGVFMLDAEVGMRYSLTSWSTLHIGYHRNLVSGIPDTLNEGIFSTGLGLKW</sequence>
<evidence type="ECO:0000313" key="3">
    <source>
        <dbReference type="Proteomes" id="UP000198968"/>
    </source>
</evidence>
<feature type="chain" id="PRO_5011768040" description="Salt-induced outer membrane protein YdiY" evidence="1">
    <location>
        <begin position="26"/>
        <end position="339"/>
    </location>
</feature>
<feature type="signal peptide" evidence="1">
    <location>
        <begin position="1"/>
        <end position="25"/>
    </location>
</feature>
<dbReference type="AlphaFoldDB" id="A0A1I5AAI6"/>
<reference evidence="3" key="1">
    <citation type="submission" date="2016-10" db="EMBL/GenBank/DDBJ databases">
        <authorList>
            <person name="Varghese N."/>
            <person name="Submissions S."/>
        </authorList>
    </citation>
    <scope>NUCLEOTIDE SEQUENCE [LARGE SCALE GENOMIC DNA]</scope>
    <source>
        <strain evidence="3">OV426</strain>
    </source>
</reference>
<evidence type="ECO:0000256" key="1">
    <source>
        <dbReference type="SAM" id="SignalP"/>
    </source>
</evidence>
<dbReference type="EMBL" id="FOVG01000001">
    <property type="protein sequence ID" value="SFN59611.1"/>
    <property type="molecule type" value="Genomic_DNA"/>
</dbReference>
<name>A0A1I5AAI6_9GAMM</name>
<dbReference type="RefSeq" id="WP_090963110.1">
    <property type="nucleotide sequence ID" value="NZ_FOVG01000001.1"/>
</dbReference>
<organism evidence="2 3">
    <name type="scientific">Candidatus Pantoea varia</name>
    <dbReference type="NCBI Taxonomy" id="1881036"/>
    <lineage>
        <taxon>Bacteria</taxon>
        <taxon>Pseudomonadati</taxon>
        <taxon>Pseudomonadota</taxon>
        <taxon>Gammaproteobacteria</taxon>
        <taxon>Enterobacterales</taxon>
        <taxon>Erwiniaceae</taxon>
        <taxon>Pantoea</taxon>
    </lineage>
</organism>
<dbReference type="Pfam" id="PF04338">
    <property type="entry name" value="DUF481"/>
    <property type="match status" value="1"/>
</dbReference>